<dbReference type="GO" id="GO:0045490">
    <property type="term" value="P:pectin catabolic process"/>
    <property type="evidence" value="ECO:0007669"/>
    <property type="project" value="UniProtKB-UniRule"/>
</dbReference>
<comment type="pathway">
    <text evidence="2 7">Glycan metabolism; pectin degradation; 2-dehydro-3-deoxy-D-gluconate from pectin: step 4/5.</text>
</comment>
<reference evidence="9" key="1">
    <citation type="journal article" date="2019" name="Int. J. Syst. Evol. Microbiol.">
        <title>The Global Catalogue of Microorganisms (GCM) 10K type strain sequencing project: providing services to taxonomists for standard genome sequencing and annotation.</title>
        <authorList>
            <consortium name="The Broad Institute Genomics Platform"/>
            <consortium name="The Broad Institute Genome Sequencing Center for Infectious Disease"/>
            <person name="Wu L."/>
            <person name="Ma J."/>
        </authorList>
    </citation>
    <scope>NUCLEOTIDE SEQUENCE [LARGE SCALE GENOMIC DNA]</scope>
    <source>
        <strain evidence="9">NBRC 15640</strain>
    </source>
</reference>
<evidence type="ECO:0000256" key="6">
    <source>
        <dbReference type="ARBA" id="ARBA00023235"/>
    </source>
</evidence>
<comment type="catalytic activity">
    <reaction evidence="1 7">
        <text>5-dehydro-4-deoxy-D-glucuronate = 3-deoxy-D-glycero-2,5-hexodiulosonate</text>
        <dbReference type="Rhea" id="RHEA:23896"/>
        <dbReference type="ChEBI" id="CHEBI:17117"/>
        <dbReference type="ChEBI" id="CHEBI:29071"/>
        <dbReference type="EC" id="5.3.1.17"/>
    </reaction>
</comment>
<dbReference type="RefSeq" id="WP_126607632.1">
    <property type="nucleotide sequence ID" value="NZ_AP025145.1"/>
</dbReference>
<protein>
    <recommendedName>
        <fullName evidence="7">4-deoxy-L-threo-5-hexosulose-uronate ketol-isomerase</fullName>
        <ecNumber evidence="7">5.3.1.17</ecNumber>
    </recommendedName>
    <alternativeName>
        <fullName evidence="7">5-keto-4-deoxyuronate isomerase</fullName>
    </alternativeName>
    <alternativeName>
        <fullName evidence="7">DKI isomerase</fullName>
    </alternativeName>
</protein>
<dbReference type="Proteomes" id="UP001156690">
    <property type="component" value="Unassembled WGS sequence"/>
</dbReference>
<keyword evidence="9" id="KW-1185">Reference proteome</keyword>
<proteinExistence type="inferred from homology"/>
<dbReference type="Gene3D" id="2.60.120.520">
    <property type="entry name" value="pectin degrading enzyme 5-keto 4- deoxyuronate isomerase, domain 1"/>
    <property type="match status" value="1"/>
</dbReference>
<dbReference type="PANTHER" id="PTHR38461">
    <property type="entry name" value="4-DEOXY-L-THREO-5-HEXOSULOSE-URONATE KETOL-ISOMERASE"/>
    <property type="match status" value="1"/>
</dbReference>
<dbReference type="InterPro" id="IPR007045">
    <property type="entry name" value="KduI"/>
</dbReference>
<dbReference type="GO" id="GO:0042840">
    <property type="term" value="P:D-glucuronate catabolic process"/>
    <property type="evidence" value="ECO:0007669"/>
    <property type="project" value="TreeGrafter"/>
</dbReference>
<dbReference type="Gene3D" id="2.60.120.10">
    <property type="entry name" value="Jelly Rolls"/>
    <property type="match status" value="1"/>
</dbReference>
<feature type="binding site" evidence="7">
    <location>
        <position position="194"/>
    </location>
    <ligand>
        <name>Zn(2+)</name>
        <dbReference type="ChEBI" id="CHEBI:29105"/>
    </ligand>
</feature>
<dbReference type="HAMAP" id="MF_00687">
    <property type="entry name" value="KduI"/>
    <property type="match status" value="1"/>
</dbReference>
<dbReference type="InterPro" id="IPR014710">
    <property type="entry name" value="RmlC-like_jellyroll"/>
</dbReference>
<evidence type="ECO:0000256" key="2">
    <source>
        <dbReference type="ARBA" id="ARBA00005148"/>
    </source>
</evidence>
<evidence type="ECO:0000256" key="4">
    <source>
        <dbReference type="ARBA" id="ARBA00022723"/>
    </source>
</evidence>
<evidence type="ECO:0000256" key="3">
    <source>
        <dbReference type="ARBA" id="ARBA00008086"/>
    </source>
</evidence>
<dbReference type="InterPro" id="IPR011051">
    <property type="entry name" value="RmlC_Cupin_sf"/>
</dbReference>
<dbReference type="InterPro" id="IPR021120">
    <property type="entry name" value="KduI/IolB_isomerase"/>
</dbReference>
<dbReference type="GO" id="GO:0019698">
    <property type="term" value="P:D-galacturonate catabolic process"/>
    <property type="evidence" value="ECO:0007669"/>
    <property type="project" value="TreeGrafter"/>
</dbReference>
<dbReference type="PANTHER" id="PTHR38461:SF1">
    <property type="entry name" value="4-DEOXY-L-THREO-5-HEXOSULOSE-URONATE KETOL-ISOMERASE"/>
    <property type="match status" value="1"/>
</dbReference>
<name>A0AAV5NVI4_9VIBR</name>
<dbReference type="EMBL" id="BSNX01000055">
    <property type="protein sequence ID" value="GLQ74262.1"/>
    <property type="molecule type" value="Genomic_DNA"/>
</dbReference>
<comment type="function">
    <text evidence="7">Catalyzes the isomerization of 5-dehydro-4-deoxy-D-glucuronate to 3-deoxy-D-glycero-2,5-hexodiulosonate.</text>
</comment>
<dbReference type="CDD" id="cd20491">
    <property type="entry name" value="cupin_KduI_C"/>
    <property type="match status" value="1"/>
</dbReference>
<dbReference type="CDD" id="cd20294">
    <property type="entry name" value="cupin_KduI_N"/>
    <property type="match status" value="1"/>
</dbReference>
<dbReference type="Pfam" id="PF04962">
    <property type="entry name" value="KduI"/>
    <property type="match status" value="1"/>
</dbReference>
<dbReference type="GO" id="GO:0008697">
    <property type="term" value="F:4-deoxy-L-threo-5-hexosulose-uronate ketol-isomerase activity"/>
    <property type="evidence" value="ECO:0007669"/>
    <property type="project" value="UniProtKB-UniRule"/>
</dbReference>
<keyword evidence="4 7" id="KW-0479">Metal-binding</keyword>
<feature type="binding site" evidence="7">
    <location>
        <position position="243"/>
    </location>
    <ligand>
        <name>Zn(2+)</name>
        <dbReference type="ChEBI" id="CHEBI:29105"/>
    </ligand>
</feature>
<accession>A0AAV5NVI4</accession>
<dbReference type="InterPro" id="IPR027449">
    <property type="entry name" value="KduI_N"/>
</dbReference>
<evidence type="ECO:0000256" key="7">
    <source>
        <dbReference type="HAMAP-Rule" id="MF_00687"/>
    </source>
</evidence>
<feature type="binding site" evidence="7">
    <location>
        <position position="201"/>
    </location>
    <ligand>
        <name>Zn(2+)</name>
        <dbReference type="ChEBI" id="CHEBI:29105"/>
    </ligand>
</feature>
<sequence>MKSYYSTHAEDYGSYGTQTLRDRYLIESIFKRGKVQQYYCHDDRMIIAGVSPENSPLKLTEGKELGGLTFFNRREAATINLGGEGRIRVGDEIFSLDHKDALYIGQGAHSVSFESVDKDKPARFYLCSSPSHHSHPTILVRRSEAVQVHLGESKKSNERVIHQYIHPDVCRSSQLVMGLTELLNSSNWNTMPCHTHARRMEAYFYFSESEDTQIFHLMGKPDETRHIVIANEQAVISPSWSIHSGVGTTPYSFIWAMAGENQEFNDMDFVAPQDIR</sequence>
<dbReference type="EC" id="5.3.1.17" evidence="7"/>
<gene>
    <name evidence="8" type="primary">kduI_2</name>
    <name evidence="7" type="synonym">kduI</name>
    <name evidence="8" type="ORF">GCM10007932_36230</name>
</gene>
<evidence type="ECO:0000256" key="5">
    <source>
        <dbReference type="ARBA" id="ARBA00022833"/>
    </source>
</evidence>
<keyword evidence="6 7" id="KW-0413">Isomerase</keyword>
<dbReference type="SUPFAM" id="SSF51182">
    <property type="entry name" value="RmlC-like cupins"/>
    <property type="match status" value="1"/>
</dbReference>
<organism evidence="8 9">
    <name type="scientific">Vibrio penaeicida</name>
    <dbReference type="NCBI Taxonomy" id="104609"/>
    <lineage>
        <taxon>Bacteria</taxon>
        <taxon>Pseudomonadati</taxon>
        <taxon>Pseudomonadota</taxon>
        <taxon>Gammaproteobacteria</taxon>
        <taxon>Vibrionales</taxon>
        <taxon>Vibrionaceae</taxon>
        <taxon>Vibrio</taxon>
    </lineage>
</organism>
<evidence type="ECO:0000313" key="8">
    <source>
        <dbReference type="EMBL" id="GLQ74262.1"/>
    </source>
</evidence>
<dbReference type="NCBIfam" id="NF002091">
    <property type="entry name" value="PRK00924.1"/>
    <property type="match status" value="1"/>
</dbReference>
<dbReference type="AlphaFoldDB" id="A0AAV5NVI4"/>
<feature type="binding site" evidence="7">
    <location>
        <position position="196"/>
    </location>
    <ligand>
        <name>Zn(2+)</name>
        <dbReference type="ChEBI" id="CHEBI:29105"/>
    </ligand>
</feature>
<evidence type="ECO:0000313" key="9">
    <source>
        <dbReference type="Proteomes" id="UP001156690"/>
    </source>
</evidence>
<comment type="cofactor">
    <cofactor evidence="7">
        <name>Zn(2+)</name>
        <dbReference type="ChEBI" id="CHEBI:29105"/>
    </cofactor>
    <text evidence="7">Binds 1 zinc ion per subunit.</text>
</comment>
<dbReference type="PIRSF" id="PIRSF006625">
    <property type="entry name" value="KduI"/>
    <property type="match status" value="1"/>
</dbReference>
<dbReference type="GO" id="GO:0008270">
    <property type="term" value="F:zinc ion binding"/>
    <property type="evidence" value="ECO:0007669"/>
    <property type="project" value="UniProtKB-UniRule"/>
</dbReference>
<evidence type="ECO:0000256" key="1">
    <source>
        <dbReference type="ARBA" id="ARBA00000552"/>
    </source>
</evidence>
<comment type="similarity">
    <text evidence="3 7">Belongs to the KduI family.</text>
</comment>
<keyword evidence="5 7" id="KW-0862">Zinc</keyword>
<comment type="caution">
    <text evidence="8">The sequence shown here is derived from an EMBL/GenBank/DDBJ whole genome shotgun (WGS) entry which is preliminary data.</text>
</comment>